<accession>A0ABW3Z647</accession>
<evidence type="ECO:0000313" key="4">
    <source>
        <dbReference type="Proteomes" id="UP001597171"/>
    </source>
</evidence>
<evidence type="ECO:0000259" key="2">
    <source>
        <dbReference type="Pfam" id="PF17764"/>
    </source>
</evidence>
<keyword evidence="4" id="KW-1185">Reference proteome</keyword>
<dbReference type="Gene3D" id="3.40.1440.60">
    <property type="entry name" value="PriA, 3(prime) DNA-binding domain"/>
    <property type="match status" value="1"/>
</dbReference>
<evidence type="ECO:0000313" key="3">
    <source>
        <dbReference type="EMBL" id="MFD1331734.1"/>
    </source>
</evidence>
<protein>
    <submittedName>
        <fullName evidence="3">Primosomal protein N</fullName>
    </submittedName>
</protein>
<feature type="non-terminal residue" evidence="3">
    <location>
        <position position="133"/>
    </location>
</feature>
<sequence>MTSPAAVEVLLPVGLDRALTYAVPAGLDVAPGALVLAPLGSRIEIGVAWDGAPADVDPAKLKPLHAVLDLPPMAEPMRRFLDRVAAYTLAPRGQVLRMALRGLAVGEEPRKPKTGVRATGAHPARMTPARERA</sequence>
<dbReference type="EMBL" id="JBHTMX010000039">
    <property type="protein sequence ID" value="MFD1331734.1"/>
    <property type="molecule type" value="Genomic_DNA"/>
</dbReference>
<comment type="caution">
    <text evidence="3">The sequence shown here is derived from an EMBL/GenBank/DDBJ whole genome shotgun (WGS) entry which is preliminary data.</text>
</comment>
<organism evidence="3 4">
    <name type="scientific">Methylopila musalis</name>
    <dbReference type="NCBI Taxonomy" id="1134781"/>
    <lineage>
        <taxon>Bacteria</taxon>
        <taxon>Pseudomonadati</taxon>
        <taxon>Pseudomonadota</taxon>
        <taxon>Alphaproteobacteria</taxon>
        <taxon>Hyphomicrobiales</taxon>
        <taxon>Methylopilaceae</taxon>
        <taxon>Methylopila</taxon>
    </lineage>
</organism>
<reference evidence="4" key="1">
    <citation type="journal article" date="2019" name="Int. J. Syst. Evol. Microbiol.">
        <title>The Global Catalogue of Microorganisms (GCM) 10K type strain sequencing project: providing services to taxonomists for standard genome sequencing and annotation.</title>
        <authorList>
            <consortium name="The Broad Institute Genomics Platform"/>
            <consortium name="The Broad Institute Genome Sequencing Center for Infectious Disease"/>
            <person name="Wu L."/>
            <person name="Ma J."/>
        </authorList>
    </citation>
    <scope>NUCLEOTIDE SEQUENCE [LARGE SCALE GENOMIC DNA]</scope>
    <source>
        <strain evidence="4">CCUG 61696</strain>
    </source>
</reference>
<proteinExistence type="predicted"/>
<dbReference type="Pfam" id="PF17764">
    <property type="entry name" value="PriA_3primeBD"/>
    <property type="match status" value="1"/>
</dbReference>
<gene>
    <name evidence="3" type="ORF">ACFQ4O_06935</name>
</gene>
<dbReference type="InterPro" id="IPR042115">
    <property type="entry name" value="PriA_3primeBD_sf"/>
</dbReference>
<feature type="domain" description="Primosomal protein N' 3' DNA-binding" evidence="2">
    <location>
        <begin position="8"/>
        <end position="100"/>
    </location>
</feature>
<name>A0ABW3Z647_9HYPH</name>
<feature type="region of interest" description="Disordered" evidence="1">
    <location>
        <begin position="107"/>
        <end position="133"/>
    </location>
</feature>
<evidence type="ECO:0000256" key="1">
    <source>
        <dbReference type="SAM" id="MobiDB-lite"/>
    </source>
</evidence>
<dbReference type="Proteomes" id="UP001597171">
    <property type="component" value="Unassembled WGS sequence"/>
</dbReference>
<dbReference type="InterPro" id="IPR041222">
    <property type="entry name" value="PriA_3primeBD"/>
</dbReference>